<dbReference type="InterPro" id="IPR018247">
    <property type="entry name" value="EF_Hand_1_Ca_BS"/>
</dbReference>
<evidence type="ECO:0000256" key="4">
    <source>
        <dbReference type="ARBA" id="ARBA00022764"/>
    </source>
</evidence>
<dbReference type="PROSITE" id="PS00018">
    <property type="entry name" value="EF_HAND_1"/>
    <property type="match status" value="1"/>
</dbReference>
<dbReference type="GO" id="GO:0005509">
    <property type="term" value="F:calcium ion binding"/>
    <property type="evidence" value="ECO:0007669"/>
    <property type="project" value="InterPro"/>
</dbReference>
<dbReference type="EMBL" id="MLJW01001212">
    <property type="protein sequence ID" value="OIQ79446.1"/>
    <property type="molecule type" value="Genomic_DNA"/>
</dbReference>
<organism evidence="7">
    <name type="scientific">mine drainage metagenome</name>
    <dbReference type="NCBI Taxonomy" id="410659"/>
    <lineage>
        <taxon>unclassified sequences</taxon>
        <taxon>metagenomes</taxon>
        <taxon>ecological metagenomes</taxon>
    </lineage>
</organism>
<keyword evidence="4" id="KW-0574">Periplasm</keyword>
<feature type="domain" description="BON" evidence="6">
    <location>
        <begin position="102"/>
        <end position="170"/>
    </location>
</feature>
<evidence type="ECO:0000259" key="6">
    <source>
        <dbReference type="PROSITE" id="PS50914"/>
    </source>
</evidence>
<proteinExistence type="predicted"/>
<dbReference type="Gene3D" id="1.10.238.10">
    <property type="entry name" value="EF-hand"/>
    <property type="match status" value="1"/>
</dbReference>
<dbReference type="CDD" id="cd00051">
    <property type="entry name" value="EFh"/>
    <property type="match status" value="1"/>
</dbReference>
<sequence length="171" mass="18960">MKTNVHFKFAPLIIALSFGSVSLQAYAFGTAEDVDKTAYSDAFKAMDVNHDGTLDKSEVKKDKLFSRHFSAADKNHNGTLDQEEYSNYRTHAEQKNVKRVASDSLITSKIKGKLLRDEGLKSMHVSVETHQGIVLLSGFVTKEEQIQLAEKIAADTEGVKSVKNSLVLKKD</sequence>
<dbReference type="InterPro" id="IPR002048">
    <property type="entry name" value="EF_hand_dom"/>
</dbReference>
<reference evidence="7" key="1">
    <citation type="submission" date="2016-10" db="EMBL/GenBank/DDBJ databases">
        <title>Sequence of Gallionella enrichment culture.</title>
        <authorList>
            <person name="Poehlein A."/>
            <person name="Muehling M."/>
            <person name="Daniel R."/>
        </authorList>
    </citation>
    <scope>NUCLEOTIDE SEQUENCE</scope>
</reference>
<dbReference type="AlphaFoldDB" id="A0A1J5Q715"/>
<dbReference type="PANTHER" id="PTHR34606:SF16">
    <property type="entry name" value="BON DOMAIN-CONTAINING PROTEIN"/>
    <property type="match status" value="1"/>
</dbReference>
<gene>
    <name evidence="7" type="primary">osmY_21</name>
    <name evidence="7" type="ORF">GALL_388200</name>
</gene>
<comment type="subcellular location">
    <subcellularLocation>
        <location evidence="1">Periplasm</location>
    </subcellularLocation>
</comment>
<dbReference type="SUPFAM" id="SSF47473">
    <property type="entry name" value="EF-hand"/>
    <property type="match status" value="1"/>
</dbReference>
<comment type="caution">
    <text evidence="7">The sequence shown here is derived from an EMBL/GenBank/DDBJ whole genome shotgun (WGS) entry which is preliminary data.</text>
</comment>
<dbReference type="PROSITE" id="PS50222">
    <property type="entry name" value="EF_HAND_2"/>
    <property type="match status" value="1"/>
</dbReference>
<evidence type="ECO:0000256" key="2">
    <source>
        <dbReference type="ARBA" id="ARBA00022729"/>
    </source>
</evidence>
<dbReference type="Gene3D" id="3.30.1340.30">
    <property type="match status" value="1"/>
</dbReference>
<dbReference type="PANTHER" id="PTHR34606">
    <property type="entry name" value="BON DOMAIN-CONTAINING PROTEIN"/>
    <property type="match status" value="1"/>
</dbReference>
<evidence type="ECO:0000256" key="3">
    <source>
        <dbReference type="ARBA" id="ARBA00022737"/>
    </source>
</evidence>
<dbReference type="InterPro" id="IPR011992">
    <property type="entry name" value="EF-hand-dom_pair"/>
</dbReference>
<evidence type="ECO:0000256" key="1">
    <source>
        <dbReference type="ARBA" id="ARBA00004418"/>
    </source>
</evidence>
<accession>A0A1J5Q715</accession>
<keyword evidence="3" id="KW-0677">Repeat</keyword>
<dbReference type="FunFam" id="3.30.1340.30:FF:000001">
    <property type="entry name" value="Molecular chaperone OsmY"/>
    <property type="match status" value="1"/>
</dbReference>
<dbReference type="GO" id="GO:0042597">
    <property type="term" value="C:periplasmic space"/>
    <property type="evidence" value="ECO:0007669"/>
    <property type="project" value="UniProtKB-SubCell"/>
</dbReference>
<keyword evidence="2" id="KW-0732">Signal</keyword>
<dbReference type="InterPro" id="IPR007055">
    <property type="entry name" value="BON_dom"/>
</dbReference>
<feature type="domain" description="EF-hand" evidence="5">
    <location>
        <begin position="60"/>
        <end position="95"/>
    </location>
</feature>
<dbReference type="InterPro" id="IPR014004">
    <property type="entry name" value="Transpt-assoc_nodulatn_dom_bac"/>
</dbReference>
<dbReference type="SMART" id="SM00749">
    <property type="entry name" value="BON"/>
    <property type="match status" value="1"/>
</dbReference>
<evidence type="ECO:0000313" key="7">
    <source>
        <dbReference type="EMBL" id="OIQ79446.1"/>
    </source>
</evidence>
<dbReference type="InterPro" id="IPR051686">
    <property type="entry name" value="Lipoprotein_DolP"/>
</dbReference>
<evidence type="ECO:0000259" key="5">
    <source>
        <dbReference type="PROSITE" id="PS50222"/>
    </source>
</evidence>
<dbReference type="PROSITE" id="PS50914">
    <property type="entry name" value="BON"/>
    <property type="match status" value="1"/>
</dbReference>
<protein>
    <submittedName>
        <fullName evidence="7">Osmotically-inducible protein Y</fullName>
    </submittedName>
</protein>
<dbReference type="Pfam" id="PF13202">
    <property type="entry name" value="EF-hand_5"/>
    <property type="match status" value="2"/>
</dbReference>
<dbReference type="Pfam" id="PF04972">
    <property type="entry name" value="BON"/>
    <property type="match status" value="1"/>
</dbReference>
<name>A0A1J5Q715_9ZZZZ</name>